<accession>A0A1I8C1T7</accession>
<dbReference type="GO" id="GO:0006364">
    <property type="term" value="P:rRNA processing"/>
    <property type="evidence" value="ECO:0007669"/>
    <property type="project" value="InterPro"/>
</dbReference>
<proteinExistence type="predicted"/>
<name>A0A1I8C1T7_MELHA</name>
<dbReference type="GO" id="GO:0000027">
    <property type="term" value="P:ribosomal large subunit assembly"/>
    <property type="evidence" value="ECO:0007669"/>
    <property type="project" value="TreeGrafter"/>
</dbReference>
<dbReference type="AlphaFoldDB" id="A0A1I8C1T7"/>
<keyword evidence="4" id="KW-1185">Reference proteome</keyword>
<feature type="domain" description="Brix" evidence="3">
    <location>
        <begin position="31"/>
        <end position="294"/>
    </location>
</feature>
<evidence type="ECO:0000256" key="2">
    <source>
        <dbReference type="SAM" id="MobiDB-lite"/>
    </source>
</evidence>
<reference evidence="5" key="1">
    <citation type="submission" date="2016-11" db="UniProtKB">
        <authorList>
            <consortium name="WormBaseParasite"/>
        </authorList>
    </citation>
    <scope>IDENTIFICATION</scope>
</reference>
<feature type="coiled-coil region" evidence="1">
    <location>
        <begin position="38"/>
        <end position="65"/>
    </location>
</feature>
<evidence type="ECO:0000313" key="5">
    <source>
        <dbReference type="WBParaSite" id="MhA1_Contig95.frz3.fgene1"/>
    </source>
</evidence>
<dbReference type="SMART" id="SM00879">
    <property type="entry name" value="Brix"/>
    <property type="match status" value="1"/>
</dbReference>
<organism evidence="4 5">
    <name type="scientific">Meloidogyne hapla</name>
    <name type="common">Root-knot nematode worm</name>
    <dbReference type="NCBI Taxonomy" id="6305"/>
    <lineage>
        <taxon>Eukaryota</taxon>
        <taxon>Metazoa</taxon>
        <taxon>Ecdysozoa</taxon>
        <taxon>Nematoda</taxon>
        <taxon>Chromadorea</taxon>
        <taxon>Rhabditida</taxon>
        <taxon>Tylenchina</taxon>
        <taxon>Tylenchomorpha</taxon>
        <taxon>Tylenchoidea</taxon>
        <taxon>Meloidogynidae</taxon>
        <taxon>Meloidogyninae</taxon>
        <taxon>Meloidogyne</taxon>
    </lineage>
</organism>
<protein>
    <submittedName>
        <fullName evidence="5">Brix domain-containing protein</fullName>
    </submittedName>
</protein>
<dbReference type="WBParaSite" id="MhA1_Contig95.frz3.fgene1">
    <property type="protein sequence ID" value="MhA1_Contig95.frz3.fgene1"/>
    <property type="gene ID" value="MhA1_Contig95.frz3.fgene1"/>
</dbReference>
<dbReference type="OMA" id="KDYTVMT"/>
<dbReference type="Proteomes" id="UP000095281">
    <property type="component" value="Unplaced"/>
</dbReference>
<evidence type="ECO:0000313" key="4">
    <source>
        <dbReference type="Proteomes" id="UP000095281"/>
    </source>
</evidence>
<feature type="compositionally biased region" description="Basic residues" evidence="2">
    <location>
        <begin position="436"/>
        <end position="451"/>
    </location>
</feature>
<dbReference type="InterPro" id="IPR045112">
    <property type="entry name" value="PPAN-like"/>
</dbReference>
<feature type="compositionally biased region" description="Basic and acidic residues" evidence="2">
    <location>
        <begin position="420"/>
        <end position="435"/>
    </location>
</feature>
<sequence length="451" mass="51922">MARLTKRKKGKTARASRRGLLGICATTIGKKKTKQFQKRSEKRESKEDERKLENILRENVSLKEKPVKKRNNLKDFIVNSQYLGVSHLLILTKSELSVNLRIIKNSQGPTLHFKVEKYCLSRDVLATQKRPPIYEELFKNAPLIVMKGLSSSSERHLQLVQTVVQNMFPEIDVDRVKLGTIRRTLLLHYDAEEGLFELRHYSIKTVPAGVCRSAKKLLQNKVPDLSKYKDISDFMLKPGQLSDSEFEGEQVELDLKQDIGGRGKKAGQKTKLRLIEIGPRMTLRLTKIESGINDGEVLYHAFVEKGVNEIAALRKQAPLSRKKRLRHEKQVEHETIRKMRARAEKDAYFAEHKDKMEKVMIERQREVTGNYNYGDEDNAKVEDVGLEADDESEEKPIKTINKKVGLLSRGRRKKPNTKNNIKDKEDTTERNELKNGKKKLRKRGGKGSRFN</sequence>
<evidence type="ECO:0000256" key="1">
    <source>
        <dbReference type="SAM" id="Coils"/>
    </source>
</evidence>
<dbReference type="Pfam" id="PF04427">
    <property type="entry name" value="Brix"/>
    <property type="match status" value="1"/>
</dbReference>
<dbReference type="InterPro" id="IPR007109">
    <property type="entry name" value="Brix"/>
</dbReference>
<dbReference type="PROSITE" id="PS50833">
    <property type="entry name" value="BRIX"/>
    <property type="match status" value="1"/>
</dbReference>
<feature type="region of interest" description="Disordered" evidence="2">
    <location>
        <begin position="386"/>
        <end position="451"/>
    </location>
</feature>
<evidence type="ECO:0000259" key="3">
    <source>
        <dbReference type="PROSITE" id="PS50833"/>
    </source>
</evidence>
<keyword evidence="1" id="KW-0175">Coiled coil</keyword>
<dbReference type="GO" id="GO:0019843">
    <property type="term" value="F:rRNA binding"/>
    <property type="evidence" value="ECO:0007669"/>
    <property type="project" value="InterPro"/>
</dbReference>
<dbReference type="PANTHER" id="PTHR12661">
    <property type="entry name" value="PETER PAN-RELATED"/>
    <property type="match status" value="1"/>
</dbReference>
<dbReference type="GO" id="GO:0030687">
    <property type="term" value="C:preribosome, large subunit precursor"/>
    <property type="evidence" value="ECO:0007669"/>
    <property type="project" value="TreeGrafter"/>
</dbReference>
<dbReference type="PANTHER" id="PTHR12661:SF5">
    <property type="entry name" value="SUPPRESSOR OF SWI4 1 HOMOLOG"/>
    <property type="match status" value="1"/>
</dbReference>